<keyword evidence="2" id="KW-0732">Signal</keyword>
<dbReference type="InterPro" id="IPR028082">
    <property type="entry name" value="Peripla_BP_I"/>
</dbReference>
<dbReference type="PANTHER" id="PTHR47235:SF1">
    <property type="entry name" value="BLR6548 PROTEIN"/>
    <property type="match status" value="1"/>
</dbReference>
<dbReference type="InterPro" id="IPR028081">
    <property type="entry name" value="Leu-bd"/>
</dbReference>
<proteinExistence type="inferred from homology"/>
<reference evidence="4 5" key="2">
    <citation type="submission" date="2018-12" db="EMBL/GenBank/DDBJ databases">
        <title>Rhizobacter gummiphilus sp. nov., a rubber-degrading bacterium isolated from the soil of a botanical garden in Japan.</title>
        <authorList>
            <person name="Shunsuke S.S."/>
        </authorList>
    </citation>
    <scope>NUCLEOTIDE SEQUENCE [LARGE SCALE GENOMIC DNA]</scope>
    <source>
        <strain evidence="4 5">S-16</strain>
    </source>
</reference>
<dbReference type="EMBL" id="QUSW01000004">
    <property type="protein sequence ID" value="RQP23827.1"/>
    <property type="molecule type" value="Genomic_DNA"/>
</dbReference>
<dbReference type="PANTHER" id="PTHR47235">
    <property type="entry name" value="BLR6548 PROTEIN"/>
    <property type="match status" value="1"/>
</dbReference>
<dbReference type="AlphaFoldDB" id="A0A3N7HNR8"/>
<dbReference type="PROSITE" id="PS51318">
    <property type="entry name" value="TAT"/>
    <property type="match status" value="1"/>
</dbReference>
<dbReference type="Gene3D" id="3.40.50.2300">
    <property type="match status" value="2"/>
</dbReference>
<evidence type="ECO:0000259" key="3">
    <source>
        <dbReference type="Pfam" id="PF13458"/>
    </source>
</evidence>
<evidence type="ECO:0000313" key="4">
    <source>
        <dbReference type="EMBL" id="RQP23827.1"/>
    </source>
</evidence>
<evidence type="ECO:0000313" key="5">
    <source>
        <dbReference type="Proteomes" id="UP000267464"/>
    </source>
</evidence>
<dbReference type="Proteomes" id="UP000267464">
    <property type="component" value="Unassembled WGS sequence"/>
</dbReference>
<evidence type="ECO:0000256" key="1">
    <source>
        <dbReference type="ARBA" id="ARBA00010062"/>
    </source>
</evidence>
<organism evidence="4 5">
    <name type="scientific">Piscinibacter terrae</name>
    <dbReference type="NCBI Taxonomy" id="2496871"/>
    <lineage>
        <taxon>Bacteria</taxon>
        <taxon>Pseudomonadati</taxon>
        <taxon>Pseudomonadota</taxon>
        <taxon>Betaproteobacteria</taxon>
        <taxon>Burkholderiales</taxon>
        <taxon>Sphaerotilaceae</taxon>
        <taxon>Piscinibacter</taxon>
    </lineage>
</organism>
<keyword evidence="5" id="KW-1185">Reference proteome</keyword>
<accession>A0A3N7HNR8</accession>
<feature type="domain" description="Leucine-binding protein" evidence="3">
    <location>
        <begin position="37"/>
        <end position="348"/>
    </location>
</feature>
<dbReference type="SUPFAM" id="SSF53822">
    <property type="entry name" value="Periplasmic binding protein-like I"/>
    <property type="match status" value="1"/>
</dbReference>
<reference evidence="4 5" key="1">
    <citation type="submission" date="2018-08" db="EMBL/GenBank/DDBJ databases">
        <authorList>
            <person name="Khan S.A."/>
            <person name="Jeon C.O."/>
            <person name="Chun B.H."/>
            <person name="Jeong S.E."/>
        </authorList>
    </citation>
    <scope>NUCLEOTIDE SEQUENCE [LARGE SCALE GENOMIC DNA]</scope>
    <source>
        <strain evidence="4 5">S-16</strain>
    </source>
</reference>
<dbReference type="RefSeq" id="WP_124541556.1">
    <property type="nucleotide sequence ID" value="NZ_QUSW01000004.1"/>
</dbReference>
<evidence type="ECO:0000256" key="2">
    <source>
        <dbReference type="ARBA" id="ARBA00022729"/>
    </source>
</evidence>
<gene>
    <name evidence="4" type="ORF">DZC73_17060</name>
</gene>
<protein>
    <submittedName>
        <fullName evidence="4">ABC transporter substrate-binding protein</fullName>
    </submittedName>
</protein>
<dbReference type="Pfam" id="PF13458">
    <property type="entry name" value="Peripla_BP_6"/>
    <property type="match status" value="1"/>
</dbReference>
<comment type="caution">
    <text evidence="4">The sequence shown here is derived from an EMBL/GenBank/DDBJ whole genome shotgun (WGS) entry which is preliminary data.</text>
</comment>
<dbReference type="InterPro" id="IPR006311">
    <property type="entry name" value="TAT_signal"/>
</dbReference>
<dbReference type="CDD" id="cd06326">
    <property type="entry name" value="PBP1_ABC_ligand_binding-like"/>
    <property type="match status" value="1"/>
</dbReference>
<sequence length="384" mass="39886">MKRRMFLSSVAGGAAAVAGGGWVQVARAAEDISTSHITMGSTAALTGILAGAGRDQQAGITAAFQAINKAGGIHGRELRLVMKDDGYVPARSVENVKQMLDGNAVFALMSCIGTPNNAAIIPIIEQAGVPYVGPITGASSLRQPGQRNVFHVRASYTDEVTRVSQQLVAMGLQDIAVVYLDNGFGKEVAKDAEAAIKAAQRKSVASVAVAVDGKNVTQVVDQVQAAKPTVVFLGTTGTVSTALILELRNRMPGLPIVGLSVSVISSELAKLGPALQGLAMSQVFPDATSERLESVRNFHAAMRAAGKENPGNTAFEGYVNAMVVAEGLRRAGRDVTRDKLRQALAGMKQLSIGEMNLGFAGAAPYVASKYVSLAVLGANGRRTG</sequence>
<name>A0A3N7HNR8_9BURK</name>
<dbReference type="OrthoDB" id="9777352at2"/>
<comment type="similarity">
    <text evidence="1">Belongs to the leucine-binding protein family.</text>
</comment>